<dbReference type="RefSeq" id="WP_156733624.1">
    <property type="nucleotide sequence ID" value="NZ_CACRUU010000021.1"/>
</dbReference>
<dbReference type="InterPro" id="IPR045714">
    <property type="entry name" value="DUF6070"/>
</dbReference>
<protein>
    <submittedName>
        <fullName evidence="1">Uncharacterized protein</fullName>
    </submittedName>
</protein>
<dbReference type="EMBL" id="CACRUU010000021">
    <property type="protein sequence ID" value="VYT76249.1"/>
    <property type="molecule type" value="Genomic_DNA"/>
</dbReference>
<proteinExistence type="predicted"/>
<evidence type="ECO:0000313" key="1">
    <source>
        <dbReference type="EMBL" id="VYT76249.1"/>
    </source>
</evidence>
<dbReference type="AlphaFoldDB" id="A0A6N2ZA06"/>
<accession>A0A6N2ZA06</accession>
<dbReference type="Pfam" id="PF19546">
    <property type="entry name" value="DUF6070"/>
    <property type="match status" value="1"/>
</dbReference>
<sequence length="403" mass="47118">MLMKKMSAIILVFLVLSGCEKNESQNDLIINNTEEENVVMDENDDYELKNIEMERKEEKDISDRLMKMVGKCKRIYSQADKGNTSNIVLEEETVHTMIESIAEENVAITCGSHDHNMLNYKQVDDALSLAKTGENTETEFFVINTSGVWIYNKLQFKNKDLYVTSATAAFDDNMSPHIVQIEKIQVYDWNYTDKGWIIWEKALSRNQEMDMHVFYRILPLDEQCRELGNKYITPISYFCNNLFLVDWNQNSLENIEFNDLFEFLYTMKYGEKIDEKKYASGIPKVEFEEVVTTYFDISIETLEIYAQYDDVKGVYPWEAIGPWNRIQQFQPFPEVVNCIENNDGSLTLTVEAIFQEEGTDCSFSHEVRIRNNGNTWVYLGNKINKENAYKIPQYKPRKAFSIK</sequence>
<reference evidence="1" key="1">
    <citation type="submission" date="2019-11" db="EMBL/GenBank/DDBJ databases">
        <authorList>
            <person name="Feng L."/>
        </authorList>
    </citation>
    <scope>NUCLEOTIDE SEQUENCE</scope>
    <source>
        <strain evidence="1">RgnavusLFYP36</strain>
    </source>
</reference>
<name>A0A6N2ZA06_MEDGN</name>
<gene>
    <name evidence="1" type="ORF">RGLFYP36_03140</name>
</gene>
<dbReference type="PROSITE" id="PS51257">
    <property type="entry name" value="PROKAR_LIPOPROTEIN"/>
    <property type="match status" value="1"/>
</dbReference>
<organism evidence="1">
    <name type="scientific">Mediterraneibacter gnavus</name>
    <name type="common">Ruminococcus gnavus</name>
    <dbReference type="NCBI Taxonomy" id="33038"/>
    <lineage>
        <taxon>Bacteria</taxon>
        <taxon>Bacillati</taxon>
        <taxon>Bacillota</taxon>
        <taxon>Clostridia</taxon>
        <taxon>Lachnospirales</taxon>
        <taxon>Lachnospiraceae</taxon>
        <taxon>Mediterraneibacter</taxon>
    </lineage>
</organism>